<keyword evidence="2" id="KW-0378">Hydrolase</keyword>
<name>M2U2Z7_9SPHN</name>
<dbReference type="GO" id="GO:0046872">
    <property type="term" value="F:metal ion binding"/>
    <property type="evidence" value="ECO:0007669"/>
    <property type="project" value="UniProtKB-KW"/>
</dbReference>
<evidence type="ECO:0000313" key="4">
    <source>
        <dbReference type="EMBL" id="EMD82253.1"/>
    </source>
</evidence>
<dbReference type="OrthoDB" id="7739434at2"/>
<dbReference type="InterPro" id="IPR050582">
    <property type="entry name" value="HAD-like_SerB"/>
</dbReference>
<protein>
    <submittedName>
        <fullName evidence="4">Phosphoserine phosphatase</fullName>
    </submittedName>
</protein>
<dbReference type="EMBL" id="AMRV01000008">
    <property type="protein sequence ID" value="EMD82253.1"/>
    <property type="molecule type" value="Genomic_DNA"/>
</dbReference>
<reference evidence="4 5" key="1">
    <citation type="journal article" date="2013" name="Genome Announc.">
        <title>Draft Genome Sequence of Strain JLT2015T, Belonging to the Family Sphingomonadaceae of the Alphaproteobacteria.</title>
        <authorList>
            <person name="Tang K."/>
            <person name="Liu K."/>
            <person name="Li S."/>
            <person name="Jiao N."/>
        </authorList>
    </citation>
    <scope>NUCLEOTIDE SEQUENCE [LARGE SCALE GENOMIC DNA]</scope>
    <source>
        <strain evidence="4 5">JLT2015</strain>
    </source>
</reference>
<comment type="caution">
    <text evidence="4">The sequence shown here is derived from an EMBL/GenBank/DDBJ whole genome shotgun (WGS) entry which is preliminary data.</text>
</comment>
<accession>M2U2Z7</accession>
<dbReference type="Pfam" id="PF12710">
    <property type="entry name" value="HAD"/>
    <property type="match status" value="1"/>
</dbReference>
<evidence type="ECO:0000256" key="1">
    <source>
        <dbReference type="ARBA" id="ARBA00022723"/>
    </source>
</evidence>
<dbReference type="Gene3D" id="3.40.50.1000">
    <property type="entry name" value="HAD superfamily/HAD-like"/>
    <property type="match status" value="1"/>
</dbReference>
<dbReference type="RefSeq" id="WP_008602982.1">
    <property type="nucleotide sequence ID" value="NZ_AMRV01000008.1"/>
</dbReference>
<dbReference type="Gene3D" id="1.20.1440.100">
    <property type="entry name" value="SG protein - dephosphorylation function"/>
    <property type="match status" value="1"/>
</dbReference>
<dbReference type="InterPro" id="IPR006385">
    <property type="entry name" value="HAD_hydro_SerB1"/>
</dbReference>
<evidence type="ECO:0000256" key="2">
    <source>
        <dbReference type="ARBA" id="ARBA00022801"/>
    </source>
</evidence>
<evidence type="ECO:0000256" key="3">
    <source>
        <dbReference type="ARBA" id="ARBA00022842"/>
    </source>
</evidence>
<dbReference type="PANTHER" id="PTHR43344">
    <property type="entry name" value="PHOSPHOSERINE PHOSPHATASE"/>
    <property type="match status" value="1"/>
</dbReference>
<gene>
    <name evidence="4" type="ORF">C725_2291</name>
</gene>
<dbReference type="GO" id="GO:0016787">
    <property type="term" value="F:hydrolase activity"/>
    <property type="evidence" value="ECO:0007669"/>
    <property type="project" value="UniProtKB-KW"/>
</dbReference>
<dbReference type="Proteomes" id="UP000011717">
    <property type="component" value="Unassembled WGS sequence"/>
</dbReference>
<organism evidence="4 5">
    <name type="scientific">Pacificimonas flava</name>
    <dbReference type="NCBI Taxonomy" id="1234595"/>
    <lineage>
        <taxon>Bacteria</taxon>
        <taxon>Pseudomonadati</taxon>
        <taxon>Pseudomonadota</taxon>
        <taxon>Alphaproteobacteria</taxon>
        <taxon>Sphingomonadales</taxon>
        <taxon>Sphingosinicellaceae</taxon>
        <taxon>Pacificimonas</taxon>
    </lineage>
</organism>
<dbReference type="PANTHER" id="PTHR43344:SF13">
    <property type="entry name" value="PHOSPHATASE RV3661-RELATED"/>
    <property type="match status" value="1"/>
</dbReference>
<dbReference type="SUPFAM" id="SSF56784">
    <property type="entry name" value="HAD-like"/>
    <property type="match status" value="1"/>
</dbReference>
<proteinExistence type="predicted"/>
<sequence>MQRLAIYDLDRTVTRLPTWTPFLLSAARQAAPWRLGLVPVAALAGAAHKAGLIGRDRIKEIMHALMLGRTIPPHRLAPLVDGFVERTVAGNIRPGARTRMEADRRAGYRVVLATAANRFYAEALAERLDIADVVATESLSAGSGDVRNRLNGANVYGPAKRAAVEAWMRGEDLERGDVHIRFYSDHASDAPMFALADEPFAVNPHGALRRLAQANGWPILDWNADAPRPVDGEKT</sequence>
<dbReference type="NCBIfam" id="TIGR01488">
    <property type="entry name" value="HAD-SF-IB"/>
    <property type="match status" value="1"/>
</dbReference>
<keyword evidence="5" id="KW-1185">Reference proteome</keyword>
<evidence type="ECO:0000313" key="5">
    <source>
        <dbReference type="Proteomes" id="UP000011717"/>
    </source>
</evidence>
<keyword evidence="1" id="KW-0479">Metal-binding</keyword>
<dbReference type="InterPro" id="IPR036412">
    <property type="entry name" value="HAD-like_sf"/>
</dbReference>
<dbReference type="AlphaFoldDB" id="M2U2Z7"/>
<dbReference type="NCBIfam" id="TIGR01490">
    <property type="entry name" value="HAD-SF-IB-hyp1"/>
    <property type="match status" value="1"/>
</dbReference>
<keyword evidence="3" id="KW-0460">Magnesium</keyword>
<dbReference type="InterPro" id="IPR023214">
    <property type="entry name" value="HAD_sf"/>
</dbReference>